<sequence>MLNNDPTIPAPAVVRAFRINGAKVLLFNTVFNVPPNSATLVVPPLVFPNTTTPVRQWEIQISVGGNQSDVLASVWGLNINGDIIAHHRFAHSELTRIDELT</sequence>
<evidence type="ECO:0000313" key="1">
    <source>
        <dbReference type="EMBL" id="MDR6224978.1"/>
    </source>
</evidence>
<keyword evidence="2" id="KW-1185">Reference proteome</keyword>
<reference evidence="1 2" key="1">
    <citation type="submission" date="2023-07" db="EMBL/GenBank/DDBJ databases">
        <title>Genomic Encyclopedia of Type Strains, Phase IV (KMG-IV): sequencing the most valuable type-strain genomes for metagenomic binning, comparative biology and taxonomic classification.</title>
        <authorList>
            <person name="Goeker M."/>
        </authorList>
    </citation>
    <scope>NUCLEOTIDE SEQUENCE [LARGE SCALE GENOMIC DNA]</scope>
    <source>
        <strain evidence="1 2">DSM 45903</strain>
    </source>
</reference>
<dbReference type="Proteomes" id="UP001185012">
    <property type="component" value="Unassembled WGS sequence"/>
</dbReference>
<dbReference type="RefSeq" id="WP_309863026.1">
    <property type="nucleotide sequence ID" value="NZ_JAVDQG010000002.1"/>
</dbReference>
<name>A0ABU1IJP2_9BACL</name>
<organism evidence="1 2">
    <name type="scientific">Desmospora profundinema</name>
    <dbReference type="NCBI Taxonomy" id="1571184"/>
    <lineage>
        <taxon>Bacteria</taxon>
        <taxon>Bacillati</taxon>
        <taxon>Bacillota</taxon>
        <taxon>Bacilli</taxon>
        <taxon>Bacillales</taxon>
        <taxon>Thermoactinomycetaceae</taxon>
        <taxon>Desmospora</taxon>
    </lineage>
</organism>
<proteinExistence type="predicted"/>
<dbReference type="EMBL" id="JAVDQG010000002">
    <property type="protein sequence ID" value="MDR6224978.1"/>
    <property type="molecule type" value="Genomic_DNA"/>
</dbReference>
<accession>A0ABU1IJP2</accession>
<gene>
    <name evidence="1" type="ORF">JOE21_000969</name>
</gene>
<comment type="caution">
    <text evidence="1">The sequence shown here is derived from an EMBL/GenBank/DDBJ whole genome shotgun (WGS) entry which is preliminary data.</text>
</comment>
<evidence type="ECO:0000313" key="2">
    <source>
        <dbReference type="Proteomes" id="UP001185012"/>
    </source>
</evidence>
<protein>
    <submittedName>
        <fullName evidence="1">Uncharacterized protein</fullName>
    </submittedName>
</protein>